<keyword evidence="3" id="KW-1185">Reference proteome</keyword>
<gene>
    <name evidence="2" type="ORF">CALK_1337</name>
</gene>
<proteinExistence type="predicted"/>
<evidence type="ECO:0008006" key="4">
    <source>
        <dbReference type="Google" id="ProtNLM"/>
    </source>
</evidence>
<protein>
    <recommendedName>
        <fullName evidence="4">ABC-2 family transporter protein</fullName>
    </recommendedName>
</protein>
<feature type="transmembrane region" description="Helical" evidence="1">
    <location>
        <begin position="164"/>
        <end position="183"/>
    </location>
</feature>
<feature type="transmembrane region" description="Helical" evidence="1">
    <location>
        <begin position="21"/>
        <end position="40"/>
    </location>
</feature>
<feature type="transmembrane region" description="Helical" evidence="1">
    <location>
        <begin position="52"/>
        <end position="71"/>
    </location>
</feature>
<accession>U7D580</accession>
<dbReference type="STRING" id="1313304.CALK_1337"/>
<keyword evidence="1" id="KW-1133">Transmembrane helix</keyword>
<feature type="transmembrane region" description="Helical" evidence="1">
    <location>
        <begin position="129"/>
        <end position="152"/>
    </location>
</feature>
<keyword evidence="1" id="KW-0812">Transmembrane</keyword>
<comment type="caution">
    <text evidence="2">The sequence shown here is derived from an EMBL/GenBank/DDBJ whole genome shotgun (WGS) entry which is preliminary data.</text>
</comment>
<dbReference type="Proteomes" id="UP000017148">
    <property type="component" value="Unassembled WGS sequence"/>
</dbReference>
<keyword evidence="1" id="KW-0472">Membrane</keyword>
<feature type="transmembrane region" description="Helical" evidence="1">
    <location>
        <begin position="189"/>
        <end position="206"/>
    </location>
</feature>
<organism evidence="2 3">
    <name type="scientific">Chitinivibrio alkaliphilus ACht1</name>
    <dbReference type="NCBI Taxonomy" id="1313304"/>
    <lineage>
        <taxon>Bacteria</taxon>
        <taxon>Pseudomonadati</taxon>
        <taxon>Fibrobacterota</taxon>
        <taxon>Chitinivibrionia</taxon>
        <taxon>Chitinivibrionales</taxon>
        <taxon>Chitinivibrionaceae</taxon>
        <taxon>Chitinivibrio</taxon>
    </lineage>
</organism>
<dbReference type="RefSeq" id="WP_022636802.1">
    <property type="nucleotide sequence ID" value="NZ_ASJR01000010.1"/>
</dbReference>
<evidence type="ECO:0000256" key="1">
    <source>
        <dbReference type="SAM" id="Phobius"/>
    </source>
</evidence>
<evidence type="ECO:0000313" key="2">
    <source>
        <dbReference type="EMBL" id="ERP31679.1"/>
    </source>
</evidence>
<feature type="transmembrane region" description="Helical" evidence="1">
    <location>
        <begin position="97"/>
        <end position="123"/>
    </location>
</feature>
<reference evidence="2 3" key="1">
    <citation type="journal article" date="2013" name="Environ. Microbiol.">
        <title>Genome analysis of Chitinivibrio alkaliphilus gen. nov., sp. nov., a novel extremely haloalkaliphilic anaerobic chitinolytic bacterium from the candidate phylum Termite Group 3.</title>
        <authorList>
            <person name="Sorokin D.Y."/>
            <person name="Gumerov V.M."/>
            <person name="Rakitin A.L."/>
            <person name="Beletsky A.V."/>
            <person name="Damste J.S."/>
            <person name="Muyzer G."/>
            <person name="Mardanov A.V."/>
            <person name="Ravin N.V."/>
        </authorList>
    </citation>
    <scope>NUCLEOTIDE SEQUENCE [LARGE SCALE GENOMIC DNA]</scope>
    <source>
        <strain evidence="2 3">ACht1</strain>
    </source>
</reference>
<name>U7D580_9BACT</name>
<sequence>MTYELFLVLSRELSSFFKGGKTGAILLLFTAFVWSGFIALRMSSSLAVEGVLWILFFSFVITAHFTTPSFVRERMAGTMEILCISGISRRAILGGKLLFCCLAATSVGALSLSAVFGIHGMIFSSPPPLSFGAAFAFLCIANVLLVSAGGFFSTILTRPRLVQFATLLLLFALSFLYLFYEFFFPEHTLLLYGVSMLAISCAAVVGTDRLFQSEKNCSAP</sequence>
<evidence type="ECO:0000313" key="3">
    <source>
        <dbReference type="Proteomes" id="UP000017148"/>
    </source>
</evidence>
<dbReference type="EMBL" id="ASJR01000010">
    <property type="protein sequence ID" value="ERP31679.1"/>
    <property type="molecule type" value="Genomic_DNA"/>
</dbReference>
<dbReference type="AlphaFoldDB" id="U7D580"/>